<keyword evidence="6 9" id="KW-0067">ATP-binding</keyword>
<dbReference type="SUPFAM" id="SSF56112">
    <property type="entry name" value="Protein kinase-like (PK-like)"/>
    <property type="match status" value="1"/>
</dbReference>
<dbReference type="FunFam" id="3.30.200.20:FF:000035">
    <property type="entry name" value="Serine/threonine protein kinase Stk1"/>
    <property type="match status" value="1"/>
</dbReference>
<dbReference type="GO" id="GO:0005524">
    <property type="term" value="F:ATP binding"/>
    <property type="evidence" value="ECO:0007669"/>
    <property type="project" value="UniProtKB-UniRule"/>
</dbReference>
<dbReference type="InterPro" id="IPR000719">
    <property type="entry name" value="Prot_kinase_dom"/>
</dbReference>
<evidence type="ECO:0000256" key="10">
    <source>
        <dbReference type="SAM" id="MobiDB-lite"/>
    </source>
</evidence>
<dbReference type="OrthoDB" id="4408092at2"/>
<dbReference type="EMBL" id="PVMZ01000001">
    <property type="protein sequence ID" value="PRX25983.1"/>
    <property type="molecule type" value="Genomic_DNA"/>
</dbReference>
<feature type="compositionally biased region" description="Polar residues" evidence="10">
    <location>
        <begin position="609"/>
        <end position="619"/>
    </location>
</feature>
<reference evidence="12 13" key="1">
    <citation type="submission" date="2018-03" db="EMBL/GenBank/DDBJ databases">
        <title>Genomic Encyclopedia of Archaeal and Bacterial Type Strains, Phase II (KMG-II): from individual species to whole genera.</title>
        <authorList>
            <person name="Goeker M."/>
        </authorList>
    </citation>
    <scope>NUCLEOTIDE SEQUENCE [LARGE SCALE GENOMIC DNA]</scope>
    <source>
        <strain evidence="12 13">DSM 43146</strain>
    </source>
</reference>
<dbReference type="PROSITE" id="PS50011">
    <property type="entry name" value="PROTEIN_KINASE_DOM"/>
    <property type="match status" value="1"/>
</dbReference>
<comment type="caution">
    <text evidence="12">The sequence shown here is derived from an EMBL/GenBank/DDBJ whole genome shotgun (WGS) entry which is preliminary data.</text>
</comment>
<organism evidence="12 13">
    <name type="scientific">Actinoplanes italicus</name>
    <dbReference type="NCBI Taxonomy" id="113567"/>
    <lineage>
        <taxon>Bacteria</taxon>
        <taxon>Bacillati</taxon>
        <taxon>Actinomycetota</taxon>
        <taxon>Actinomycetes</taxon>
        <taxon>Micromonosporales</taxon>
        <taxon>Micromonosporaceae</taxon>
        <taxon>Actinoplanes</taxon>
    </lineage>
</organism>
<dbReference type="InterPro" id="IPR001919">
    <property type="entry name" value="CBD2"/>
</dbReference>
<dbReference type="InterPro" id="IPR017441">
    <property type="entry name" value="Protein_kinase_ATP_BS"/>
</dbReference>
<name>A0A2T0KQF1_9ACTN</name>
<dbReference type="PROSITE" id="PS00109">
    <property type="entry name" value="PROTEIN_KINASE_TYR"/>
    <property type="match status" value="1"/>
</dbReference>
<gene>
    <name evidence="12" type="ORF">CLV67_101709</name>
</gene>
<evidence type="ECO:0000256" key="6">
    <source>
        <dbReference type="ARBA" id="ARBA00022840"/>
    </source>
</evidence>
<keyword evidence="5 12" id="KW-0418">Kinase</keyword>
<keyword evidence="4 9" id="KW-0547">Nucleotide-binding</keyword>
<accession>A0A2T0KQF1</accession>
<evidence type="ECO:0000256" key="4">
    <source>
        <dbReference type="ARBA" id="ARBA00022741"/>
    </source>
</evidence>
<evidence type="ECO:0000256" key="9">
    <source>
        <dbReference type="PROSITE-ProRule" id="PRU10141"/>
    </source>
</evidence>
<dbReference type="Gene3D" id="1.10.510.10">
    <property type="entry name" value="Transferase(Phosphotransferase) domain 1"/>
    <property type="match status" value="1"/>
</dbReference>
<dbReference type="GO" id="GO:0004553">
    <property type="term" value="F:hydrolase activity, hydrolyzing O-glycosyl compounds"/>
    <property type="evidence" value="ECO:0007669"/>
    <property type="project" value="InterPro"/>
</dbReference>
<dbReference type="InterPro" id="IPR008266">
    <property type="entry name" value="Tyr_kinase_AS"/>
</dbReference>
<dbReference type="Pfam" id="PF00069">
    <property type="entry name" value="Pkinase"/>
    <property type="match status" value="1"/>
</dbReference>
<dbReference type="GO" id="GO:0030247">
    <property type="term" value="F:polysaccharide binding"/>
    <property type="evidence" value="ECO:0007669"/>
    <property type="project" value="InterPro"/>
</dbReference>
<dbReference type="InterPro" id="IPR008965">
    <property type="entry name" value="CBM2/CBM3_carb-bd_dom_sf"/>
</dbReference>
<evidence type="ECO:0000259" key="11">
    <source>
        <dbReference type="PROSITE" id="PS50011"/>
    </source>
</evidence>
<dbReference type="PROSITE" id="PS00107">
    <property type="entry name" value="PROTEIN_KINASE_ATP"/>
    <property type="match status" value="1"/>
</dbReference>
<dbReference type="SUPFAM" id="SSF49384">
    <property type="entry name" value="Carbohydrate-binding domain"/>
    <property type="match status" value="1"/>
</dbReference>
<dbReference type="InterPro" id="IPR011009">
    <property type="entry name" value="Kinase-like_dom_sf"/>
</dbReference>
<evidence type="ECO:0000256" key="1">
    <source>
        <dbReference type="ARBA" id="ARBA00012513"/>
    </source>
</evidence>
<keyword evidence="2" id="KW-0723">Serine/threonine-protein kinase</keyword>
<feature type="binding site" evidence="9">
    <location>
        <position position="48"/>
    </location>
    <ligand>
        <name>ATP</name>
        <dbReference type="ChEBI" id="CHEBI:30616"/>
    </ligand>
</feature>
<dbReference type="AlphaFoldDB" id="A0A2T0KQF1"/>
<feature type="compositionally biased region" description="Basic and acidic residues" evidence="10">
    <location>
        <begin position="577"/>
        <end position="599"/>
    </location>
</feature>
<dbReference type="Gene3D" id="3.30.200.20">
    <property type="entry name" value="Phosphorylase Kinase, domain 1"/>
    <property type="match status" value="1"/>
</dbReference>
<dbReference type="GO" id="GO:0005975">
    <property type="term" value="P:carbohydrate metabolic process"/>
    <property type="evidence" value="ECO:0007669"/>
    <property type="project" value="InterPro"/>
</dbReference>
<keyword evidence="3" id="KW-0808">Transferase</keyword>
<dbReference type="CDD" id="cd14014">
    <property type="entry name" value="STKc_PknB_like"/>
    <property type="match status" value="1"/>
</dbReference>
<dbReference type="Gene3D" id="2.60.40.290">
    <property type="match status" value="1"/>
</dbReference>
<proteinExistence type="predicted"/>
<dbReference type="SMART" id="SM00637">
    <property type="entry name" value="CBD_II"/>
    <property type="match status" value="1"/>
</dbReference>
<dbReference type="RefSeq" id="WP_106315624.1">
    <property type="nucleotide sequence ID" value="NZ_BOMO01000117.1"/>
</dbReference>
<comment type="catalytic activity">
    <reaction evidence="8">
        <text>L-seryl-[protein] + ATP = O-phospho-L-seryl-[protein] + ADP + H(+)</text>
        <dbReference type="Rhea" id="RHEA:17989"/>
        <dbReference type="Rhea" id="RHEA-COMP:9863"/>
        <dbReference type="Rhea" id="RHEA-COMP:11604"/>
        <dbReference type="ChEBI" id="CHEBI:15378"/>
        <dbReference type="ChEBI" id="CHEBI:29999"/>
        <dbReference type="ChEBI" id="CHEBI:30616"/>
        <dbReference type="ChEBI" id="CHEBI:83421"/>
        <dbReference type="ChEBI" id="CHEBI:456216"/>
        <dbReference type="EC" id="2.7.11.1"/>
    </reaction>
</comment>
<evidence type="ECO:0000256" key="5">
    <source>
        <dbReference type="ARBA" id="ARBA00022777"/>
    </source>
</evidence>
<dbReference type="PANTHER" id="PTHR43289:SF6">
    <property type="entry name" value="SERINE_THREONINE-PROTEIN KINASE NEKL-3"/>
    <property type="match status" value="1"/>
</dbReference>
<evidence type="ECO:0000256" key="8">
    <source>
        <dbReference type="ARBA" id="ARBA00048679"/>
    </source>
</evidence>
<evidence type="ECO:0000256" key="7">
    <source>
        <dbReference type="ARBA" id="ARBA00047899"/>
    </source>
</evidence>
<evidence type="ECO:0000313" key="13">
    <source>
        <dbReference type="Proteomes" id="UP000239415"/>
    </source>
</evidence>
<feature type="domain" description="Protein kinase" evidence="11">
    <location>
        <begin position="19"/>
        <end position="287"/>
    </location>
</feature>
<evidence type="ECO:0000256" key="2">
    <source>
        <dbReference type="ARBA" id="ARBA00022527"/>
    </source>
</evidence>
<dbReference type="InterPro" id="IPR012291">
    <property type="entry name" value="CBM2_carb-bd_dom_sf"/>
</dbReference>
<comment type="catalytic activity">
    <reaction evidence="7">
        <text>L-threonyl-[protein] + ATP = O-phospho-L-threonyl-[protein] + ADP + H(+)</text>
        <dbReference type="Rhea" id="RHEA:46608"/>
        <dbReference type="Rhea" id="RHEA-COMP:11060"/>
        <dbReference type="Rhea" id="RHEA-COMP:11605"/>
        <dbReference type="ChEBI" id="CHEBI:15378"/>
        <dbReference type="ChEBI" id="CHEBI:30013"/>
        <dbReference type="ChEBI" id="CHEBI:30616"/>
        <dbReference type="ChEBI" id="CHEBI:61977"/>
        <dbReference type="ChEBI" id="CHEBI:456216"/>
        <dbReference type="EC" id="2.7.11.1"/>
    </reaction>
</comment>
<sequence length="619" mass="65040">MGRTERNGQTGSLRLAGRYRLVEKLGTGGMSVVWRGYDEILGRDVAVKVLSPRLAEDRTFRDRLRQEALAAARLCHPHITGIHDFGEAPISERLTVPYVVMELNDGESVGARLGRQGSLDWREAVTIAAEVASALATAHARGLVHRDVTPANVMLTGSGAKIVDFGISAVVGQRDAAADGSLLGTPAYLAPERLGGAVVSPATDVYGLGLLLYRAFTGRMPWPAGNTAEALRAHLYADPDPIPELPGMPAAIADLCLRCLAKRPSDRPTAAEMARALAATVGVRPIIPPLRLGERPAVPAARAVAPIPAARGRSEGVRRVVRACLGRPANALTTVRLRAGLRLGSALRLGGVRPLGGGLFVAGRRRRDVLSPYHLQGARTRMPAIAALATLTLLTATAVNWNTERRTAGADQIGTTVADAGVGAGAPAAAAPDRARCTVRYQVRRDTGSDFEARLSVKTSETSDWQVEFTYPGTQRLAATPRAVAQRGRNVVVNGRGRSHAVTLHGGYRDRNPLPLAFALNGLPCRAQVLGSTTGGGYDRPPATDADSSSGGRSGTAPESPAGADSNQADGPPGPARGRDQGRSGDRSVDAAATEEGRRSGPSRKRQRLSGSSRFSLAM</sequence>
<evidence type="ECO:0000256" key="3">
    <source>
        <dbReference type="ARBA" id="ARBA00022679"/>
    </source>
</evidence>
<dbReference type="EC" id="2.7.11.1" evidence="1"/>
<evidence type="ECO:0000313" key="12">
    <source>
        <dbReference type="EMBL" id="PRX25983.1"/>
    </source>
</evidence>
<feature type="region of interest" description="Disordered" evidence="10">
    <location>
        <begin position="532"/>
        <end position="619"/>
    </location>
</feature>
<dbReference type="PANTHER" id="PTHR43289">
    <property type="entry name" value="MITOGEN-ACTIVATED PROTEIN KINASE KINASE KINASE 20-RELATED"/>
    <property type="match status" value="1"/>
</dbReference>
<keyword evidence="13" id="KW-1185">Reference proteome</keyword>
<dbReference type="Proteomes" id="UP000239415">
    <property type="component" value="Unassembled WGS sequence"/>
</dbReference>
<protein>
    <recommendedName>
        <fullName evidence="1">non-specific serine/threonine protein kinase</fullName>
        <ecNumber evidence="1">2.7.11.1</ecNumber>
    </recommendedName>
</protein>
<dbReference type="GO" id="GO:0004674">
    <property type="term" value="F:protein serine/threonine kinase activity"/>
    <property type="evidence" value="ECO:0007669"/>
    <property type="project" value="UniProtKB-KW"/>
</dbReference>